<dbReference type="CDD" id="cd21416">
    <property type="entry name" value="HDC_protein"/>
    <property type="match status" value="1"/>
</dbReference>
<protein>
    <recommendedName>
        <fullName evidence="4">Na+/glutamate symporter</fullName>
    </recommendedName>
</protein>
<feature type="transmembrane region" description="Helical" evidence="1">
    <location>
        <begin position="214"/>
        <end position="235"/>
    </location>
</feature>
<keyword evidence="1" id="KW-0812">Transmembrane</keyword>
<evidence type="ECO:0000313" key="2">
    <source>
        <dbReference type="EMBL" id="ETW11576.1"/>
    </source>
</evidence>
<feature type="transmembrane region" description="Helical" evidence="1">
    <location>
        <begin position="322"/>
        <end position="341"/>
    </location>
</feature>
<proteinExistence type="predicted"/>
<dbReference type="EMBL" id="AQQW01000011">
    <property type="protein sequence ID" value="ETW11576.1"/>
    <property type="molecule type" value="Genomic_DNA"/>
</dbReference>
<feature type="transmembrane region" description="Helical" evidence="1">
    <location>
        <begin position="267"/>
        <end position="287"/>
    </location>
</feature>
<evidence type="ECO:0000313" key="3">
    <source>
        <dbReference type="Proteomes" id="UP000019063"/>
    </source>
</evidence>
<keyword evidence="3" id="KW-1185">Reference proteome</keyword>
<name>W4HHE5_9RHOB</name>
<feature type="transmembrane region" description="Helical" evidence="1">
    <location>
        <begin position="60"/>
        <end position="78"/>
    </location>
</feature>
<sequence>MPQLAAFAILTFILYLGDVAATRTKSKLPSIFVGAVLFLVGYWTFFPDDIVEIAGFPTPVVYLAMYLLVTNMGTLLSMDELKRQWRTVVIALLGITGIAAVLFTVGQLFLDYETIIVVTPPLTGGIVSSLIMSEAAANAGLESLAVLAILIYVMQGFIGYPLTSFMLQREGRRVLALHRAGDWTPASGVPAKAPEEKAAPARLFRRLPPEYDTIYFKLFRLGLVALAAWGVAQLVAPVFEISPFVLCLVAGVIGSSVGFLERQPLQLANSFGFVIMILMLFILGGLYRATPEMLLELAGPMFGAIFIGIAGMYAFSFVAGKLLGMTPSMAFACSLTALYGFPADYVITNEVVDSLTEDAAEREVLSAHMLPSMLVAGFVTVTMVSVVLAGIFSGLL</sequence>
<feature type="transmembrane region" description="Helical" evidence="1">
    <location>
        <begin position="241"/>
        <end position="260"/>
    </location>
</feature>
<evidence type="ECO:0008006" key="4">
    <source>
        <dbReference type="Google" id="ProtNLM"/>
    </source>
</evidence>
<feature type="transmembrane region" description="Helical" evidence="1">
    <location>
        <begin position="31"/>
        <end position="48"/>
    </location>
</feature>
<dbReference type="Proteomes" id="UP000019063">
    <property type="component" value="Unassembled WGS sequence"/>
</dbReference>
<comment type="caution">
    <text evidence="2">The sequence shown here is derived from an EMBL/GenBank/DDBJ whole genome shotgun (WGS) entry which is preliminary data.</text>
</comment>
<organism evidence="2 3">
    <name type="scientific">Roseivivax marinus</name>
    <dbReference type="NCBI Taxonomy" id="1379903"/>
    <lineage>
        <taxon>Bacteria</taxon>
        <taxon>Pseudomonadati</taxon>
        <taxon>Pseudomonadota</taxon>
        <taxon>Alphaproteobacteria</taxon>
        <taxon>Rhodobacterales</taxon>
        <taxon>Roseobacteraceae</taxon>
        <taxon>Roseivivax</taxon>
    </lineage>
</organism>
<feature type="transmembrane region" description="Helical" evidence="1">
    <location>
        <begin position="84"/>
        <end position="105"/>
    </location>
</feature>
<dbReference type="RefSeq" id="WP_043846143.1">
    <property type="nucleotide sequence ID" value="NZ_AQQW01000011.1"/>
</dbReference>
<accession>W4HHE5</accession>
<feature type="transmembrane region" description="Helical" evidence="1">
    <location>
        <begin position="293"/>
        <end position="315"/>
    </location>
</feature>
<dbReference type="AlphaFoldDB" id="W4HHE5"/>
<keyword evidence="1" id="KW-0472">Membrane</keyword>
<gene>
    <name evidence="2" type="ORF">ATO8_16715</name>
</gene>
<feature type="transmembrane region" description="Helical" evidence="1">
    <location>
        <begin position="373"/>
        <end position="395"/>
    </location>
</feature>
<dbReference type="STRING" id="1379903.ATO8_16715"/>
<dbReference type="PATRIC" id="fig|1317118.6.peg.3441"/>
<feature type="transmembrane region" description="Helical" evidence="1">
    <location>
        <begin position="144"/>
        <end position="163"/>
    </location>
</feature>
<dbReference type="InterPro" id="IPR049576">
    <property type="entry name" value="HDC-like"/>
</dbReference>
<reference evidence="2 3" key="1">
    <citation type="journal article" date="2014" name="Antonie Van Leeuwenhoek">
        <title>Roseivivax atlanticus sp. nov., isolated from surface seawater of the Atlantic Ocean.</title>
        <authorList>
            <person name="Li G."/>
            <person name="Lai Q."/>
            <person name="Liu X."/>
            <person name="Sun F."/>
            <person name="Shao Z."/>
        </authorList>
    </citation>
    <scope>NUCLEOTIDE SEQUENCE [LARGE SCALE GENOMIC DNA]</scope>
    <source>
        <strain evidence="2 3">22II-s10s</strain>
    </source>
</reference>
<evidence type="ECO:0000256" key="1">
    <source>
        <dbReference type="SAM" id="Phobius"/>
    </source>
</evidence>
<dbReference type="eggNOG" id="COG0786">
    <property type="taxonomic scope" value="Bacteria"/>
</dbReference>
<keyword evidence="1" id="KW-1133">Transmembrane helix</keyword>